<dbReference type="EMBL" id="VPFD01000047">
    <property type="protein sequence ID" value="TXF96063.1"/>
    <property type="molecule type" value="Genomic_DNA"/>
</dbReference>
<sequence>MVRGYIDRFDSTIAGWAFDPSAPGRAVDVVIENDGREIYRCSAGLIRQDLIPVIGGAEHGFSFDANEKNGFYRSMDLKIYMVSSERRLLYEGGWVYEGMVAQGVDNWLFLNTDFNQVNLRIAGKVGVEPEKIYRTALQFATREALLAKKNIPYASIIVPEKNVICARYFPELVVSDYRPVPLIIDETRKFNCSVIYPIDEFLSSNIDVFYKTDTHANAEGYRIIYRLLQKKLPQFFDGVCLPPVAVNQKYYGDLGGKLDPAQSEVTDRYLRPETEGHFHSYDRISETIQARGRLRGEVVSVLNRNATKRLLVFGTSTAYAALPLVSCAFAHTLFIWENTFDYKIIEEFSPDCVLWLPAERFLPMEVDDLKGLPLSYEKVEELLK</sequence>
<evidence type="ECO:0000313" key="1">
    <source>
        <dbReference type="EMBL" id="TXF96063.1"/>
    </source>
</evidence>
<reference evidence="1 2" key="1">
    <citation type="submission" date="2019-08" db="EMBL/GenBank/DDBJ databases">
        <title>Massilia golmudensis sp. nov., isolated from sand in the Qinghai-Tibetan Plateau.</title>
        <authorList>
            <person name="Zhang B."/>
        </authorList>
    </citation>
    <scope>NUCLEOTIDE SEQUENCE [LARGE SCALE GENOMIC DNA]</scope>
    <source>
        <strain evidence="1 2">GEM5</strain>
    </source>
</reference>
<accession>A0A5C7G129</accession>
<dbReference type="AlphaFoldDB" id="A0A5C7G129"/>
<evidence type="ECO:0000313" key="2">
    <source>
        <dbReference type="Proteomes" id="UP000321413"/>
    </source>
</evidence>
<comment type="caution">
    <text evidence="1">The sequence shown here is derived from an EMBL/GenBank/DDBJ whole genome shotgun (WGS) entry which is preliminary data.</text>
</comment>
<name>A0A5C7G129_9BURK</name>
<keyword evidence="2" id="KW-1185">Reference proteome</keyword>
<dbReference type="RefSeq" id="WP_147937382.1">
    <property type="nucleotide sequence ID" value="NZ_VPFD01000047.1"/>
</dbReference>
<gene>
    <name evidence="1" type="ORF">FVD38_25650</name>
</gene>
<dbReference type="Proteomes" id="UP000321413">
    <property type="component" value="Unassembled WGS sequence"/>
</dbReference>
<proteinExistence type="predicted"/>
<evidence type="ECO:0008006" key="3">
    <source>
        <dbReference type="Google" id="ProtNLM"/>
    </source>
</evidence>
<organism evidence="1 2">
    <name type="scientific">Massilia arenae</name>
    <dbReference type="NCBI Taxonomy" id="2603288"/>
    <lineage>
        <taxon>Bacteria</taxon>
        <taxon>Pseudomonadati</taxon>
        <taxon>Pseudomonadota</taxon>
        <taxon>Betaproteobacteria</taxon>
        <taxon>Burkholderiales</taxon>
        <taxon>Oxalobacteraceae</taxon>
        <taxon>Telluria group</taxon>
        <taxon>Massilia</taxon>
    </lineage>
</organism>
<protein>
    <recommendedName>
        <fullName evidence="3">AlgX/AlgJ SGNH hydrolase-like domain-containing protein</fullName>
    </recommendedName>
</protein>